<dbReference type="PANTHER" id="PTHR30185:SF18">
    <property type="entry name" value="TRANSCRIPTIONAL REGULATOR MTLR"/>
    <property type="match status" value="1"/>
</dbReference>
<dbReference type="AlphaFoldDB" id="A0AAX2JAA0"/>
<accession>A0AAX2JAA0</accession>
<dbReference type="InterPro" id="IPR011608">
    <property type="entry name" value="PRD"/>
</dbReference>
<dbReference type="KEGG" id="ful:C4N20_12570"/>
<evidence type="ECO:0000256" key="1">
    <source>
        <dbReference type="ARBA" id="ARBA00022737"/>
    </source>
</evidence>
<dbReference type="EMBL" id="LS483487">
    <property type="protein sequence ID" value="SQJ01085.1"/>
    <property type="molecule type" value="Genomic_DNA"/>
</dbReference>
<proteinExistence type="predicted"/>
<protein>
    <submittedName>
        <fullName evidence="6">Stationary phase inducible protein CsiE</fullName>
    </submittedName>
</protein>
<evidence type="ECO:0000256" key="2">
    <source>
        <dbReference type="ARBA" id="ARBA00023015"/>
    </source>
</evidence>
<dbReference type="RefSeq" id="WP_005976887.1">
    <property type="nucleotide sequence ID" value="NZ_CABKNW010000001.1"/>
</dbReference>
<dbReference type="Pfam" id="PF05043">
    <property type="entry name" value="Mga"/>
    <property type="match status" value="1"/>
</dbReference>
<dbReference type="GO" id="GO:0006355">
    <property type="term" value="P:regulation of DNA-templated transcription"/>
    <property type="evidence" value="ECO:0007669"/>
    <property type="project" value="InterPro"/>
</dbReference>
<dbReference type="Pfam" id="PF00874">
    <property type="entry name" value="PRD"/>
    <property type="match status" value="1"/>
</dbReference>
<dbReference type="InterPro" id="IPR036634">
    <property type="entry name" value="PRD_sf"/>
</dbReference>
<evidence type="ECO:0000313" key="7">
    <source>
        <dbReference type="Proteomes" id="UP000249008"/>
    </source>
</evidence>
<gene>
    <name evidence="6" type="ORF">NCTC12112_01079</name>
</gene>
<sequence length="523" mass="61776">MRKLSINKSELKLLKRIQEKKFFNLEESEKVFNKSEISLKRNIANLNSYLPEEKKIKIINSTVTAEIDYRDYIDFVHNLSLNDYMISQEERVNLMIVYSFFSEILNMTSLYDNLGISLTTKKKDSKELNNILESNELKSEIVAKKGIKVIGNERNYRILIASILSDVFDLDFDDSLINRKANNPLERMIFNYFIVKGAKEISRAKNILNDFLEENKLRISYSSKKFIYIYIALSLYRINREHSIEDKTVKNMVKINEYNILGDKFEDNFLSYLVSSLDYTINLELLISEELENLTKEFIEKVQSRVITQFYNYDQLFSEIYGYIHKSLIRNSFKYSFYDNNIENTKNVYTSLYNVVKDSIETIEEKYEIYFTHQQISALTLIFRKTVMKNKVLGRNRKKIVIVSNSAIEKIDFFVEILKIYTDVDIVLKININELYLLKDTEYDLIITFSNRIKSLLEFNGYENIKLNFYLGNEDVEKLFSLGVSTGSRKIKVNGFIEEIKGKSEEEIKELLLNKYEHYFLNS</sequence>
<organism evidence="6 7">
    <name type="scientific">Fusobacterium ulcerans</name>
    <dbReference type="NCBI Taxonomy" id="861"/>
    <lineage>
        <taxon>Bacteria</taxon>
        <taxon>Fusobacteriati</taxon>
        <taxon>Fusobacteriota</taxon>
        <taxon>Fusobacteriia</taxon>
        <taxon>Fusobacteriales</taxon>
        <taxon>Fusobacteriaceae</taxon>
        <taxon>Fusobacterium</taxon>
    </lineage>
</organism>
<evidence type="ECO:0000256" key="4">
    <source>
        <dbReference type="ARBA" id="ARBA00023163"/>
    </source>
</evidence>
<keyword evidence="2" id="KW-0805">Transcription regulation</keyword>
<evidence type="ECO:0000259" key="5">
    <source>
        <dbReference type="PROSITE" id="PS51372"/>
    </source>
</evidence>
<dbReference type="SUPFAM" id="SSF63520">
    <property type="entry name" value="PTS-regulatory domain, PRD"/>
    <property type="match status" value="1"/>
</dbReference>
<dbReference type="PANTHER" id="PTHR30185">
    <property type="entry name" value="CRYPTIC BETA-GLUCOSIDE BGL OPERON ANTITERMINATOR"/>
    <property type="match status" value="1"/>
</dbReference>
<dbReference type="Gene3D" id="1.10.1790.10">
    <property type="entry name" value="PRD domain"/>
    <property type="match status" value="1"/>
</dbReference>
<dbReference type="GeneID" id="78455651"/>
<name>A0AAX2JAA0_9FUSO</name>
<evidence type="ECO:0000313" key="6">
    <source>
        <dbReference type="EMBL" id="SQJ01085.1"/>
    </source>
</evidence>
<dbReference type="InterPro" id="IPR050661">
    <property type="entry name" value="BglG_antiterminators"/>
</dbReference>
<dbReference type="Proteomes" id="UP000249008">
    <property type="component" value="Chromosome 1"/>
</dbReference>
<evidence type="ECO:0000256" key="3">
    <source>
        <dbReference type="ARBA" id="ARBA00023159"/>
    </source>
</evidence>
<dbReference type="InterPro" id="IPR007737">
    <property type="entry name" value="Mga_HTH"/>
</dbReference>
<feature type="domain" description="PRD" evidence="5">
    <location>
        <begin position="286"/>
        <end position="393"/>
    </location>
</feature>
<keyword evidence="1" id="KW-0677">Repeat</keyword>
<reference evidence="6 7" key="1">
    <citation type="submission" date="2018-06" db="EMBL/GenBank/DDBJ databases">
        <authorList>
            <consortium name="Pathogen Informatics"/>
            <person name="Doyle S."/>
        </authorList>
    </citation>
    <scope>NUCLEOTIDE SEQUENCE [LARGE SCALE GENOMIC DNA]</scope>
    <source>
        <strain evidence="6 7">NCTC12112</strain>
    </source>
</reference>
<dbReference type="PROSITE" id="PS51372">
    <property type="entry name" value="PRD_2"/>
    <property type="match status" value="1"/>
</dbReference>
<keyword evidence="3" id="KW-0010">Activator</keyword>
<keyword evidence="4" id="KW-0804">Transcription</keyword>